<dbReference type="Gene3D" id="3.50.50.100">
    <property type="match status" value="1"/>
</dbReference>
<evidence type="ECO:0000313" key="2">
    <source>
        <dbReference type="EMBL" id="OEJ65954.1"/>
    </source>
</evidence>
<dbReference type="STRING" id="28181.BEN30_13205"/>
<dbReference type="Proteomes" id="UP000095347">
    <property type="component" value="Unassembled WGS sequence"/>
</dbReference>
<dbReference type="AlphaFoldDB" id="A0A1E5Q5P9"/>
<dbReference type="InterPro" id="IPR023753">
    <property type="entry name" value="FAD/NAD-binding_dom"/>
</dbReference>
<dbReference type="RefSeq" id="WP_069958535.1">
    <property type="nucleotide sequence ID" value="NZ_MCGG01000042.1"/>
</dbReference>
<sequence length="379" mass="41672">MSKFVVIGAGFGGLTAAAALRKKAPNATITLIAPKREFVYYPSLIWVPTKLRKAEDLIISLDHFLRIHRIEFHQGTVTGLEQGGRVVVTDTGPVANDGLIMASGGRFIRKLPGIENAIVPCSGIKEAQDIHDRLHAMMEGAGGTIAMGFGGNPNEPSGVRGGPMFEFLFGIDTYLRKHKMRAKFNLVFFSPAPKPGIRMGEKAVDKLLGEMKKRDIQTHLGHKMKAFEADKVVTEGGDFSADMILFMPGLTGPAWVQDSGLPLSPGGMVQADMSCKVQGWEKTYVVGDTGSYQGGPDWMPKQAHMADLQAKTAVQNLLAEMNGQPADKTFRVELICIVDTLNSGTMVYRDLNKSSLYPMFIFGHWLKRMFEHHYLKAFR</sequence>
<dbReference type="EMBL" id="MCGG01000042">
    <property type="protein sequence ID" value="OEJ65954.1"/>
    <property type="molecule type" value="Genomic_DNA"/>
</dbReference>
<dbReference type="OrthoDB" id="9781621at2"/>
<proteinExistence type="predicted"/>
<dbReference type="PANTHER" id="PTHR43755">
    <property type="match status" value="1"/>
</dbReference>
<dbReference type="SUPFAM" id="SSF51905">
    <property type="entry name" value="FAD/NAD(P)-binding domain"/>
    <property type="match status" value="2"/>
</dbReference>
<feature type="domain" description="FAD/NAD(P)-binding" evidence="1">
    <location>
        <begin position="3"/>
        <end position="304"/>
    </location>
</feature>
<dbReference type="GO" id="GO:0016491">
    <property type="term" value="F:oxidoreductase activity"/>
    <property type="evidence" value="ECO:0007669"/>
    <property type="project" value="InterPro"/>
</dbReference>
<organism evidence="2 3">
    <name type="scientific">Magnetovibrio blakemorei</name>
    <dbReference type="NCBI Taxonomy" id="28181"/>
    <lineage>
        <taxon>Bacteria</taxon>
        <taxon>Pseudomonadati</taxon>
        <taxon>Pseudomonadota</taxon>
        <taxon>Alphaproteobacteria</taxon>
        <taxon>Rhodospirillales</taxon>
        <taxon>Magnetovibrionaceae</taxon>
        <taxon>Magnetovibrio</taxon>
    </lineage>
</organism>
<name>A0A1E5Q5P9_9PROT</name>
<accession>A0A1E5Q5P9</accession>
<comment type="caution">
    <text evidence="2">The sequence shown here is derived from an EMBL/GenBank/DDBJ whole genome shotgun (WGS) entry which is preliminary data.</text>
</comment>
<gene>
    <name evidence="2" type="ORF">BEN30_13205</name>
</gene>
<dbReference type="Pfam" id="PF07992">
    <property type="entry name" value="Pyr_redox_2"/>
    <property type="match status" value="1"/>
</dbReference>
<dbReference type="InterPro" id="IPR036188">
    <property type="entry name" value="FAD/NAD-bd_sf"/>
</dbReference>
<reference evidence="3" key="1">
    <citation type="submission" date="2016-07" db="EMBL/GenBank/DDBJ databases">
        <authorList>
            <person name="Florea S."/>
            <person name="Webb J.S."/>
            <person name="Jaromczyk J."/>
            <person name="Schardl C.L."/>
        </authorList>
    </citation>
    <scope>NUCLEOTIDE SEQUENCE [LARGE SCALE GENOMIC DNA]</scope>
    <source>
        <strain evidence="3">MV-1</strain>
    </source>
</reference>
<evidence type="ECO:0000259" key="1">
    <source>
        <dbReference type="Pfam" id="PF07992"/>
    </source>
</evidence>
<protein>
    <submittedName>
        <fullName evidence="2">Pyridine nucleotide-disulfide oxidoreductase</fullName>
    </submittedName>
</protein>
<dbReference type="InterPro" id="IPR052541">
    <property type="entry name" value="SQRD"/>
</dbReference>
<dbReference type="PANTHER" id="PTHR43755:SF1">
    <property type="entry name" value="FAD-DEPENDENT PYRIDINE NUCLEOTIDE-DISULPHIDE OXIDOREDUCTASE"/>
    <property type="match status" value="1"/>
</dbReference>
<keyword evidence="3" id="KW-1185">Reference proteome</keyword>
<evidence type="ECO:0000313" key="3">
    <source>
        <dbReference type="Proteomes" id="UP000095347"/>
    </source>
</evidence>